<gene>
    <name evidence="8" type="ORF">DMN91_001472</name>
</gene>
<evidence type="ECO:0000256" key="3">
    <source>
        <dbReference type="ARBA" id="ARBA00023004"/>
    </source>
</evidence>
<reference evidence="8" key="1">
    <citation type="journal article" date="2018" name="Genome Res.">
        <title>The genomic architecture and molecular evolution of ant odorant receptors.</title>
        <authorList>
            <person name="McKenzie S.K."/>
            <person name="Kronauer D.J.C."/>
        </authorList>
    </citation>
    <scope>NUCLEOTIDE SEQUENCE [LARGE SCALE GENOMIC DNA]</scope>
    <source>
        <strain evidence="8">Clonal line C1</strain>
    </source>
</reference>
<feature type="domain" description="Iron hydrogenase small subunit" evidence="6">
    <location>
        <begin position="327"/>
        <end position="375"/>
    </location>
</feature>
<name>A0A3L8DY87_OOCBI</name>
<dbReference type="Proteomes" id="UP000279307">
    <property type="component" value="Chromosome 2"/>
</dbReference>
<dbReference type="InterPro" id="IPR004108">
    <property type="entry name" value="Fe_hydrogenase_lsu_C"/>
</dbReference>
<dbReference type="PANTHER" id="PTHR11615">
    <property type="entry name" value="NITRATE, FORMATE, IRON DEHYDROGENASE"/>
    <property type="match status" value="1"/>
</dbReference>
<keyword evidence="2" id="KW-0479">Metal-binding</keyword>
<comment type="similarity">
    <text evidence="1">Belongs to the NARF family.</text>
</comment>
<evidence type="ECO:0008006" key="9">
    <source>
        <dbReference type="Google" id="ProtNLM"/>
    </source>
</evidence>
<dbReference type="EMBL" id="QOIP01000002">
    <property type="protein sequence ID" value="RLU25316.1"/>
    <property type="molecule type" value="Genomic_DNA"/>
</dbReference>
<evidence type="ECO:0000256" key="5">
    <source>
        <dbReference type="ARBA" id="ARBA00025700"/>
    </source>
</evidence>
<keyword evidence="4" id="KW-0411">Iron-sulfur</keyword>
<evidence type="ECO:0000256" key="4">
    <source>
        <dbReference type="ARBA" id="ARBA00023014"/>
    </source>
</evidence>
<dbReference type="InterPro" id="IPR003149">
    <property type="entry name" value="Fe_hydrogenase_ssu"/>
</dbReference>
<comment type="function">
    <text evidence="5">Component of the cytosolic iron-sulfur (Fe/S) protein assembly machinery. Required for maturation of extramitochondrial Fe/S proteins.</text>
</comment>
<dbReference type="InterPro" id="IPR009016">
    <property type="entry name" value="Fe_hydrogenase"/>
</dbReference>
<evidence type="ECO:0000259" key="7">
    <source>
        <dbReference type="Pfam" id="PF02906"/>
    </source>
</evidence>
<evidence type="ECO:0000256" key="1">
    <source>
        <dbReference type="ARBA" id="ARBA00006596"/>
    </source>
</evidence>
<feature type="domain" description="Iron hydrogenase large subunit C-terminal" evidence="7">
    <location>
        <begin position="113"/>
        <end position="195"/>
    </location>
</feature>
<organism evidence="8">
    <name type="scientific">Ooceraea biroi</name>
    <name type="common">Clonal raider ant</name>
    <name type="synonym">Cerapachys biroi</name>
    <dbReference type="NCBI Taxonomy" id="2015173"/>
    <lineage>
        <taxon>Eukaryota</taxon>
        <taxon>Metazoa</taxon>
        <taxon>Ecdysozoa</taxon>
        <taxon>Arthropoda</taxon>
        <taxon>Hexapoda</taxon>
        <taxon>Insecta</taxon>
        <taxon>Pterygota</taxon>
        <taxon>Neoptera</taxon>
        <taxon>Endopterygota</taxon>
        <taxon>Hymenoptera</taxon>
        <taxon>Apocrita</taxon>
        <taxon>Aculeata</taxon>
        <taxon>Formicoidea</taxon>
        <taxon>Formicidae</taxon>
        <taxon>Dorylinae</taxon>
        <taxon>Ooceraea</taxon>
    </lineage>
</organism>
<keyword evidence="2" id="KW-0004">4Fe-4S</keyword>
<dbReference type="OrthoDB" id="10253113at2759"/>
<accession>A0A3L8DY87</accession>
<keyword evidence="3" id="KW-0408">Iron</keyword>
<comment type="caution">
    <text evidence="8">The sequence shown here is derived from an EMBL/GenBank/DDBJ whole genome shotgun (WGS) entry which is preliminary data.</text>
</comment>
<evidence type="ECO:0000256" key="2">
    <source>
        <dbReference type="ARBA" id="ARBA00022485"/>
    </source>
</evidence>
<dbReference type="Gene3D" id="3.40.950.10">
    <property type="entry name" value="Fe-only Hydrogenase (Larger Subunit), Chain L, domain 3"/>
    <property type="match status" value="1"/>
</dbReference>
<protein>
    <recommendedName>
        <fullName evidence="9">Iron hydrogenase small subunit domain-containing protein</fullName>
    </recommendedName>
</protein>
<evidence type="ECO:0000259" key="6">
    <source>
        <dbReference type="Pfam" id="PF02256"/>
    </source>
</evidence>
<dbReference type="AlphaFoldDB" id="A0A3L8DY87"/>
<dbReference type="InterPro" id="IPR050340">
    <property type="entry name" value="Cytosolic_Fe-S_CAF"/>
</dbReference>
<dbReference type="Pfam" id="PF02256">
    <property type="entry name" value="Fe_hyd_SSU"/>
    <property type="match status" value="1"/>
</dbReference>
<dbReference type="SUPFAM" id="SSF53920">
    <property type="entry name" value="Fe-only hydrogenase"/>
    <property type="match status" value="1"/>
</dbReference>
<proteinExistence type="inferred from homology"/>
<dbReference type="Pfam" id="PF02906">
    <property type="entry name" value="Fe_hyd_lg_C"/>
    <property type="match status" value="2"/>
</dbReference>
<dbReference type="GO" id="GO:0051539">
    <property type="term" value="F:4 iron, 4 sulfur cluster binding"/>
    <property type="evidence" value="ECO:0007669"/>
    <property type="project" value="UniProtKB-KW"/>
</dbReference>
<reference evidence="8" key="2">
    <citation type="submission" date="2018-07" db="EMBL/GenBank/DDBJ databases">
        <authorList>
            <person name="Mckenzie S.K."/>
            <person name="Kronauer D.J.C."/>
        </authorList>
    </citation>
    <scope>NUCLEOTIDE SEQUENCE</scope>
    <source>
        <strain evidence="8">Clonal line C1</strain>
    </source>
</reference>
<feature type="domain" description="Iron hydrogenase large subunit C-terminal" evidence="7">
    <location>
        <begin position="199"/>
        <end position="313"/>
    </location>
</feature>
<evidence type="ECO:0000313" key="8">
    <source>
        <dbReference type="EMBL" id="RLU25316.1"/>
    </source>
</evidence>
<sequence>MASRFSAALQITNLDDFITPSQECIKPIEIQSEKSKTGAKIKIELDNATTVLKEIKQPKKLQKVEITLADCLACSGCITSAESVLITQQSQEELLRIFQEKVAQQTAGNTDIKYIVISLSVQPVLSLAQHYELTPEQCLHKLAGFFYQLGADAVLDMTVADDFALIEAAKEFVERYKASKEGIKNQLPMLSSSCPDEIDEGKIEQPFGSYSEKIDNKLWGHDGSGSGGYANFIFRYAARNLFDQENVTVDFMNLRNPDFQEAVLKRNDQVLLKFAIINGFRNIQNMVQKMKRGKCDYDYIEVMACPCGCLNGGAQIKAKGNVQPREHASMLENIYHKLPLSQPEENEVVQHLYQTWLAEENTDKVRAYFSTQYHEIEKMNTALAIKW</sequence>